<name>A0ABT6ALE6_9BURK</name>
<dbReference type="SUPFAM" id="SSF46785">
    <property type="entry name" value="Winged helix' DNA-binding domain"/>
    <property type="match status" value="1"/>
</dbReference>
<dbReference type="PANTHER" id="PTHR24567">
    <property type="entry name" value="CRP FAMILY TRANSCRIPTIONAL REGULATORY PROTEIN"/>
    <property type="match status" value="1"/>
</dbReference>
<dbReference type="SMART" id="SM00100">
    <property type="entry name" value="cNMP"/>
    <property type="match status" value="1"/>
</dbReference>
<evidence type="ECO:0000259" key="4">
    <source>
        <dbReference type="PROSITE" id="PS50042"/>
    </source>
</evidence>
<keyword evidence="7" id="KW-1185">Reference proteome</keyword>
<dbReference type="Gene3D" id="1.10.10.10">
    <property type="entry name" value="Winged helix-like DNA-binding domain superfamily/Winged helix DNA-binding domain"/>
    <property type="match status" value="1"/>
</dbReference>
<dbReference type="NCBIfam" id="NF008365">
    <property type="entry name" value="PRK11161.1"/>
    <property type="match status" value="1"/>
</dbReference>
<dbReference type="InterPro" id="IPR014710">
    <property type="entry name" value="RmlC-like_jellyroll"/>
</dbReference>
<dbReference type="RefSeq" id="WP_017229029.1">
    <property type="nucleotide sequence ID" value="NZ_JARJLM010000180.1"/>
</dbReference>
<dbReference type="InterPro" id="IPR018490">
    <property type="entry name" value="cNMP-bd_dom_sf"/>
</dbReference>
<evidence type="ECO:0000256" key="1">
    <source>
        <dbReference type="ARBA" id="ARBA00023015"/>
    </source>
</evidence>
<dbReference type="PRINTS" id="PR00034">
    <property type="entry name" value="HTHCRP"/>
</dbReference>
<protein>
    <submittedName>
        <fullName evidence="6">Fumarate/nitrate reduction transcriptional regulator Fnr</fullName>
    </submittedName>
</protein>
<evidence type="ECO:0000256" key="3">
    <source>
        <dbReference type="ARBA" id="ARBA00023163"/>
    </source>
</evidence>
<dbReference type="InterPro" id="IPR012318">
    <property type="entry name" value="HTH_CRP"/>
</dbReference>
<feature type="domain" description="HTH crp-type" evidence="5">
    <location>
        <begin position="186"/>
        <end position="259"/>
    </location>
</feature>
<keyword evidence="1" id="KW-0805">Transcription regulation</keyword>
<evidence type="ECO:0000313" key="7">
    <source>
        <dbReference type="Proteomes" id="UP001216674"/>
    </source>
</evidence>
<evidence type="ECO:0000313" key="6">
    <source>
        <dbReference type="EMBL" id="MDF3833417.1"/>
    </source>
</evidence>
<evidence type="ECO:0000259" key="5">
    <source>
        <dbReference type="PROSITE" id="PS51063"/>
    </source>
</evidence>
<dbReference type="InterPro" id="IPR036388">
    <property type="entry name" value="WH-like_DNA-bd_sf"/>
</dbReference>
<dbReference type="Pfam" id="PF13545">
    <property type="entry name" value="HTH_Crp_2"/>
    <property type="match status" value="1"/>
</dbReference>
<dbReference type="EMBL" id="JARJLM010000180">
    <property type="protein sequence ID" value="MDF3833417.1"/>
    <property type="molecule type" value="Genomic_DNA"/>
</dbReference>
<dbReference type="Pfam" id="PF00027">
    <property type="entry name" value="cNMP_binding"/>
    <property type="match status" value="1"/>
</dbReference>
<keyword evidence="2" id="KW-0238">DNA-binding</keyword>
<dbReference type="InterPro" id="IPR000595">
    <property type="entry name" value="cNMP-bd_dom"/>
</dbReference>
<dbReference type="InterPro" id="IPR036390">
    <property type="entry name" value="WH_DNA-bd_sf"/>
</dbReference>
<dbReference type="CDD" id="cd00092">
    <property type="entry name" value="HTH_CRP"/>
    <property type="match status" value="1"/>
</dbReference>
<dbReference type="PROSITE" id="PS51063">
    <property type="entry name" value="HTH_CRP_2"/>
    <property type="match status" value="1"/>
</dbReference>
<evidence type="ECO:0000256" key="2">
    <source>
        <dbReference type="ARBA" id="ARBA00023125"/>
    </source>
</evidence>
<dbReference type="PANTHER" id="PTHR24567:SF75">
    <property type="entry name" value="FUMARATE AND NITRATE REDUCTION REGULATORY PROTEIN"/>
    <property type="match status" value="1"/>
</dbReference>
<gene>
    <name evidence="6" type="primary">fnr</name>
    <name evidence="6" type="ORF">P3W85_10705</name>
</gene>
<comment type="caution">
    <text evidence="6">The sequence shown here is derived from an EMBL/GenBank/DDBJ whole genome shotgun (WGS) entry which is preliminary data.</text>
</comment>
<reference evidence="6 7" key="1">
    <citation type="submission" date="2023-03" db="EMBL/GenBank/DDBJ databases">
        <title>Draft assemblies of triclosan tolerant bacteria isolated from returned activated sludge.</title>
        <authorList>
            <person name="Van Hamelsveld S."/>
        </authorList>
    </citation>
    <scope>NUCLEOTIDE SEQUENCE [LARGE SCALE GENOMIC DNA]</scope>
    <source>
        <strain evidence="6 7">GW210010_S58</strain>
    </source>
</reference>
<proteinExistence type="predicted"/>
<accession>A0ABT6ALE6</accession>
<dbReference type="SMART" id="SM00419">
    <property type="entry name" value="HTH_CRP"/>
    <property type="match status" value="1"/>
</dbReference>
<dbReference type="Proteomes" id="UP001216674">
    <property type="component" value="Unassembled WGS sequence"/>
</dbReference>
<sequence>MSDYLHQEAPPATSTALHGEQVLQFLQVDTVPRASTARKASCSNCAMRAICMGGNLNDAERNRLDTVIHNWRMIRRGEALYRAGDAFQSIYALRSGSFKTVVAHQNGCEQVSGFFLTGETLGLDGICTERHACDAIALEDSAVCVIPFHLLEALCREMRSLQQHVHRMLSSEIVRESGVMLLLASLNADQRVAAFLLNISARQKARGYSHRELTLRMTREEIGSYLGMKLETVSRTLSRFQRDGLICVKGKRVILQDLDALDRI</sequence>
<organism evidence="6 7">
    <name type="scientific">Cupriavidus basilensis</name>
    <dbReference type="NCBI Taxonomy" id="68895"/>
    <lineage>
        <taxon>Bacteria</taxon>
        <taxon>Pseudomonadati</taxon>
        <taxon>Pseudomonadota</taxon>
        <taxon>Betaproteobacteria</taxon>
        <taxon>Burkholderiales</taxon>
        <taxon>Burkholderiaceae</taxon>
        <taxon>Cupriavidus</taxon>
    </lineage>
</organism>
<dbReference type="InterPro" id="IPR050397">
    <property type="entry name" value="Env_Response_Regulators"/>
</dbReference>
<dbReference type="Gene3D" id="2.60.120.10">
    <property type="entry name" value="Jelly Rolls"/>
    <property type="match status" value="1"/>
</dbReference>
<keyword evidence="3" id="KW-0804">Transcription</keyword>
<dbReference type="SUPFAM" id="SSF51206">
    <property type="entry name" value="cAMP-binding domain-like"/>
    <property type="match status" value="1"/>
</dbReference>
<dbReference type="PROSITE" id="PS50042">
    <property type="entry name" value="CNMP_BINDING_3"/>
    <property type="match status" value="1"/>
</dbReference>
<feature type="domain" description="Cyclic nucleotide-binding" evidence="4">
    <location>
        <begin position="52"/>
        <end position="122"/>
    </location>
</feature>
<dbReference type="CDD" id="cd00038">
    <property type="entry name" value="CAP_ED"/>
    <property type="match status" value="1"/>
</dbReference>